<keyword evidence="3" id="KW-0134">Cell wall</keyword>
<evidence type="ECO:0000256" key="2">
    <source>
        <dbReference type="ARBA" id="ARBA00008773"/>
    </source>
</evidence>
<dbReference type="AlphaFoldDB" id="A0AAD5FZK9"/>
<dbReference type="GeneID" id="76149665"/>
<sequence length="454" mass="48571">MIAILFTFLFINLISAAPIPAIITRYHTAAPVTEVVTHTTGTTTVWLPPVGIYVLADGSSSTSTIWSGQWNTYPATFTSSLTDGNGNTQQNAQPTTSTPAADTTPTNEPQTAQTAGNTQPTTQGQTTPAATTSTSAPEQQTTSTSAPEQQTQQTSTTSSSSWTPSSSSSTSSSSSSSSSSSVNDGDSDNISPPSTIVYSPYANDRSCKSSDDINSDLELIFSKGIKQIRSYGTDCGSLTTVLQKCKELGMKVNQGVWVSQDGVNSADDQIKQVIEYGQQNGWDVFNLITFGNEAINSQYVDVDSMMQKLDSVRTQFRNAGYNGYVTTAEPPATFINYPKLCTDTSMDIVAINPHSYFNENVSPSNAGNYVTTQQSQVANLCKGKKVWITETGYPSQGQTLGLNVPSPENQEIAIKSILSSTGGEVTILTTYNDFWKDPGPHGIEQYFGAINLFS</sequence>
<keyword evidence="7" id="KW-0326">Glycosidase</keyword>
<evidence type="ECO:0000256" key="9">
    <source>
        <dbReference type="SAM" id="SignalP"/>
    </source>
</evidence>
<dbReference type="PANTHER" id="PTHR16631">
    <property type="entry name" value="GLUCAN 1,3-BETA-GLUCOSIDASE"/>
    <property type="match status" value="1"/>
</dbReference>
<evidence type="ECO:0000313" key="10">
    <source>
        <dbReference type="EMBL" id="KAI5961672.1"/>
    </source>
</evidence>
<dbReference type="PANTHER" id="PTHR16631:SF24">
    <property type="entry name" value="FAMILY 17 GLUCOSIDASE SCW11-RELATED"/>
    <property type="match status" value="1"/>
</dbReference>
<evidence type="ECO:0000256" key="7">
    <source>
        <dbReference type="ARBA" id="ARBA00023295"/>
    </source>
</evidence>
<feature type="chain" id="PRO_5041981194" evidence="9">
    <location>
        <begin position="17"/>
        <end position="454"/>
    </location>
</feature>
<dbReference type="GO" id="GO:0042973">
    <property type="term" value="F:glucan endo-1,3-beta-D-glucosidase activity"/>
    <property type="evidence" value="ECO:0007669"/>
    <property type="project" value="TreeGrafter"/>
</dbReference>
<reference evidence="10 11" key="1">
    <citation type="journal article" date="2022" name="DNA Res.">
        <title>Genome analysis of five recently described species of the CUG-Ser clade uncovers Candida theae as a new hybrid lineage with pathogenic potential in the Candida parapsilosis species complex.</title>
        <authorList>
            <person name="Mixao V."/>
            <person name="Del Olmo V."/>
            <person name="Hegedusova E."/>
            <person name="Saus E."/>
            <person name="Pryszcz L."/>
            <person name="Cillingova A."/>
            <person name="Nosek J."/>
            <person name="Gabaldon T."/>
        </authorList>
    </citation>
    <scope>NUCLEOTIDE SEQUENCE [LARGE SCALE GENOMIC DNA]</scope>
    <source>
        <strain evidence="10 11">CBS 12239</strain>
    </source>
</reference>
<keyword evidence="4" id="KW-0964">Secreted</keyword>
<evidence type="ECO:0000256" key="5">
    <source>
        <dbReference type="ARBA" id="ARBA00022729"/>
    </source>
</evidence>
<evidence type="ECO:0000256" key="4">
    <source>
        <dbReference type="ARBA" id="ARBA00022525"/>
    </source>
</evidence>
<evidence type="ECO:0000256" key="3">
    <source>
        <dbReference type="ARBA" id="ARBA00022512"/>
    </source>
</evidence>
<dbReference type="RefSeq" id="XP_051609855.1">
    <property type="nucleotide sequence ID" value="XM_051750829.1"/>
</dbReference>
<evidence type="ECO:0000313" key="11">
    <source>
        <dbReference type="Proteomes" id="UP001204833"/>
    </source>
</evidence>
<dbReference type="FunFam" id="3.20.20.80:FF:000160">
    <property type="entry name" value="Probable beta-glucosidase btgE"/>
    <property type="match status" value="1"/>
</dbReference>
<comment type="caution">
    <text evidence="10">The sequence shown here is derived from an EMBL/GenBank/DDBJ whole genome shotgun (WGS) entry which is preliminary data.</text>
</comment>
<evidence type="ECO:0000256" key="8">
    <source>
        <dbReference type="SAM" id="MobiDB-lite"/>
    </source>
</evidence>
<comment type="similarity">
    <text evidence="2">Belongs to the glycosyl hydrolase 17 family.</text>
</comment>
<dbReference type="GO" id="GO:0005576">
    <property type="term" value="C:extracellular region"/>
    <property type="evidence" value="ECO:0007669"/>
    <property type="project" value="TreeGrafter"/>
</dbReference>
<dbReference type="GO" id="GO:0009986">
    <property type="term" value="C:cell surface"/>
    <property type="evidence" value="ECO:0007669"/>
    <property type="project" value="TreeGrafter"/>
</dbReference>
<feature type="compositionally biased region" description="Low complexity" evidence="8">
    <location>
        <begin position="92"/>
        <end position="181"/>
    </location>
</feature>
<dbReference type="GO" id="GO:0009277">
    <property type="term" value="C:fungal-type cell wall"/>
    <property type="evidence" value="ECO:0007669"/>
    <property type="project" value="TreeGrafter"/>
</dbReference>
<dbReference type="SUPFAM" id="SSF51445">
    <property type="entry name" value="(Trans)glycosidases"/>
    <property type="match status" value="1"/>
</dbReference>
<proteinExistence type="inferred from homology"/>
<feature type="compositionally biased region" description="Polar residues" evidence="8">
    <location>
        <begin position="81"/>
        <end position="91"/>
    </location>
</feature>
<dbReference type="Proteomes" id="UP001204833">
    <property type="component" value="Unassembled WGS sequence"/>
</dbReference>
<dbReference type="InterPro" id="IPR050732">
    <property type="entry name" value="Beta-glucan_modifiers"/>
</dbReference>
<protein>
    <submittedName>
        <fullName evidence="10">SCW11</fullName>
    </submittedName>
</protein>
<keyword evidence="11" id="KW-1185">Reference proteome</keyword>
<evidence type="ECO:0000256" key="1">
    <source>
        <dbReference type="ARBA" id="ARBA00004191"/>
    </source>
</evidence>
<organism evidence="10 11">
    <name type="scientific">Candida theae</name>
    <dbReference type="NCBI Taxonomy" id="1198502"/>
    <lineage>
        <taxon>Eukaryota</taxon>
        <taxon>Fungi</taxon>
        <taxon>Dikarya</taxon>
        <taxon>Ascomycota</taxon>
        <taxon>Saccharomycotina</taxon>
        <taxon>Pichiomycetes</taxon>
        <taxon>Debaryomycetaceae</taxon>
        <taxon>Candida/Lodderomyces clade</taxon>
        <taxon>Candida</taxon>
    </lineage>
</organism>
<evidence type="ECO:0000256" key="6">
    <source>
        <dbReference type="ARBA" id="ARBA00022801"/>
    </source>
</evidence>
<name>A0AAD5FZK9_9ASCO</name>
<dbReference type="InterPro" id="IPR017853">
    <property type="entry name" value="GH"/>
</dbReference>
<dbReference type="GO" id="GO:0071555">
    <property type="term" value="P:cell wall organization"/>
    <property type="evidence" value="ECO:0007669"/>
    <property type="project" value="TreeGrafter"/>
</dbReference>
<feature type="region of interest" description="Disordered" evidence="8">
    <location>
        <begin position="81"/>
        <end position="198"/>
    </location>
</feature>
<keyword evidence="6" id="KW-0378">Hydrolase</keyword>
<dbReference type="Gene3D" id="3.20.20.80">
    <property type="entry name" value="Glycosidases"/>
    <property type="match status" value="1"/>
</dbReference>
<comment type="subcellular location">
    <subcellularLocation>
        <location evidence="1">Secreted</location>
        <location evidence="1">Cell wall</location>
    </subcellularLocation>
</comment>
<gene>
    <name evidence="10" type="ORF">KGF57_001606</name>
</gene>
<feature type="signal peptide" evidence="9">
    <location>
        <begin position="1"/>
        <end position="16"/>
    </location>
</feature>
<dbReference type="EMBL" id="JAIHNG010000072">
    <property type="protein sequence ID" value="KAI5961672.1"/>
    <property type="molecule type" value="Genomic_DNA"/>
</dbReference>
<feature type="compositionally biased region" description="Polar residues" evidence="8">
    <location>
        <begin position="182"/>
        <end position="197"/>
    </location>
</feature>
<keyword evidence="5 9" id="KW-0732">Signal</keyword>
<accession>A0AAD5FZK9</accession>